<evidence type="ECO:0000313" key="1">
    <source>
        <dbReference type="EMBL" id="KAI3741565.1"/>
    </source>
</evidence>
<evidence type="ECO:0000313" key="2">
    <source>
        <dbReference type="Proteomes" id="UP001056120"/>
    </source>
</evidence>
<comment type="caution">
    <text evidence="1">The sequence shown here is derived from an EMBL/GenBank/DDBJ whole genome shotgun (WGS) entry which is preliminary data.</text>
</comment>
<proteinExistence type="predicted"/>
<gene>
    <name evidence="1" type="ORF">L1987_59239</name>
</gene>
<keyword evidence="2" id="KW-1185">Reference proteome</keyword>
<protein>
    <submittedName>
        <fullName evidence="1">Uncharacterized protein</fullName>
    </submittedName>
</protein>
<organism evidence="1 2">
    <name type="scientific">Smallanthus sonchifolius</name>
    <dbReference type="NCBI Taxonomy" id="185202"/>
    <lineage>
        <taxon>Eukaryota</taxon>
        <taxon>Viridiplantae</taxon>
        <taxon>Streptophyta</taxon>
        <taxon>Embryophyta</taxon>
        <taxon>Tracheophyta</taxon>
        <taxon>Spermatophyta</taxon>
        <taxon>Magnoliopsida</taxon>
        <taxon>eudicotyledons</taxon>
        <taxon>Gunneridae</taxon>
        <taxon>Pentapetalae</taxon>
        <taxon>asterids</taxon>
        <taxon>campanulids</taxon>
        <taxon>Asterales</taxon>
        <taxon>Asteraceae</taxon>
        <taxon>Asteroideae</taxon>
        <taxon>Heliantheae alliance</taxon>
        <taxon>Millerieae</taxon>
        <taxon>Smallanthus</taxon>
    </lineage>
</organism>
<reference evidence="1 2" key="2">
    <citation type="journal article" date="2022" name="Mol. Ecol. Resour.">
        <title>The genomes of chicory, endive, great burdock and yacon provide insights into Asteraceae paleo-polyploidization history and plant inulin production.</title>
        <authorList>
            <person name="Fan W."/>
            <person name="Wang S."/>
            <person name="Wang H."/>
            <person name="Wang A."/>
            <person name="Jiang F."/>
            <person name="Liu H."/>
            <person name="Zhao H."/>
            <person name="Xu D."/>
            <person name="Zhang Y."/>
        </authorList>
    </citation>
    <scope>NUCLEOTIDE SEQUENCE [LARGE SCALE GENOMIC DNA]</scope>
    <source>
        <strain evidence="2">cv. Yunnan</strain>
        <tissue evidence="1">Leaves</tissue>
    </source>
</reference>
<sequence length="305" mass="36224">MWCYCRTTYMPMSYLYGRKFHGPITDLVLQLRQEIHSIPYHDINWNKQRNNCCKEDLYYPHSKFQDLLWDSLHYLSEPILKYWPFTKLRERGLKRAVELMRYSAQESRYITIGCVEKSLQMMCWWAENPNGEEFKHHLARLPDYLWLAEDGMKVQGLGSQIWDCTLATQAIIASNMVEEYGDSLKKAHFYIKESQIKQNPSGDFSKMCRQFTKGSWTFCDQDQGWAVSDCTAEALKVDRPKEIQPLHKAAKILINAQMDNGDFPQQEITGVYMKNCMLHYPEYRNIFHLWALGEYRKRVWISNQH</sequence>
<name>A0ACB9D4Y7_9ASTR</name>
<accession>A0ACB9D4Y7</accession>
<reference evidence="2" key="1">
    <citation type="journal article" date="2022" name="Mol. Ecol. Resour.">
        <title>The genomes of chicory, endive, great burdock and yacon provide insights into Asteraceae palaeo-polyploidization history and plant inulin production.</title>
        <authorList>
            <person name="Fan W."/>
            <person name="Wang S."/>
            <person name="Wang H."/>
            <person name="Wang A."/>
            <person name="Jiang F."/>
            <person name="Liu H."/>
            <person name="Zhao H."/>
            <person name="Xu D."/>
            <person name="Zhang Y."/>
        </authorList>
    </citation>
    <scope>NUCLEOTIDE SEQUENCE [LARGE SCALE GENOMIC DNA]</scope>
    <source>
        <strain evidence="2">cv. Yunnan</strain>
    </source>
</reference>
<dbReference type="Proteomes" id="UP001056120">
    <property type="component" value="Linkage Group LG20"/>
</dbReference>
<dbReference type="EMBL" id="CM042037">
    <property type="protein sequence ID" value="KAI3741565.1"/>
    <property type="molecule type" value="Genomic_DNA"/>
</dbReference>